<proteinExistence type="predicted"/>
<reference evidence="1 2" key="1">
    <citation type="submission" date="2016-10" db="EMBL/GenBank/DDBJ databases">
        <authorList>
            <person name="de Groot N.N."/>
        </authorList>
    </citation>
    <scope>NUCLEOTIDE SEQUENCE [LARGE SCALE GENOMIC DNA]</scope>
    <source>
        <strain evidence="1 2">DSM 17890</strain>
    </source>
</reference>
<name>A0A1H3FGK9_9RHOB</name>
<dbReference type="GO" id="GO:0005198">
    <property type="term" value="F:structural molecule activity"/>
    <property type="evidence" value="ECO:0007669"/>
    <property type="project" value="InterPro"/>
</dbReference>
<dbReference type="GO" id="GO:0019068">
    <property type="term" value="P:virion assembly"/>
    <property type="evidence" value="ECO:0007669"/>
    <property type="project" value="InterPro"/>
</dbReference>
<dbReference type="RefSeq" id="WP_092685290.1">
    <property type="nucleotide sequence ID" value="NZ_FNMZ01000012.1"/>
</dbReference>
<dbReference type="STRING" id="356660.SAMN05444336_112110"/>
<dbReference type="InterPro" id="IPR006429">
    <property type="entry name" value="Phage_lambda_portal"/>
</dbReference>
<keyword evidence="2" id="KW-1185">Reference proteome</keyword>
<protein>
    <submittedName>
        <fullName evidence="1">Phage portal protein, lambda family</fullName>
    </submittedName>
</protein>
<gene>
    <name evidence="1" type="ORF">SAMN05444336_112110</name>
</gene>
<dbReference type="Pfam" id="PF05136">
    <property type="entry name" value="Phage_portal_2"/>
    <property type="match status" value="1"/>
</dbReference>
<evidence type="ECO:0000313" key="2">
    <source>
        <dbReference type="Proteomes" id="UP000199118"/>
    </source>
</evidence>
<accession>A0A1H3FGK9</accession>
<dbReference type="EMBL" id="FNMZ01000012">
    <property type="protein sequence ID" value="SDX90172.1"/>
    <property type="molecule type" value="Genomic_DNA"/>
</dbReference>
<dbReference type="Proteomes" id="UP000199118">
    <property type="component" value="Unassembled WGS sequence"/>
</dbReference>
<organism evidence="1 2">
    <name type="scientific">Albimonas donghaensis</name>
    <dbReference type="NCBI Taxonomy" id="356660"/>
    <lineage>
        <taxon>Bacteria</taxon>
        <taxon>Pseudomonadati</taxon>
        <taxon>Pseudomonadota</taxon>
        <taxon>Alphaproteobacteria</taxon>
        <taxon>Rhodobacterales</taxon>
        <taxon>Paracoccaceae</taxon>
        <taxon>Albimonas</taxon>
    </lineage>
</organism>
<dbReference type="NCBIfam" id="TIGR01539">
    <property type="entry name" value="portal_lambda"/>
    <property type="match status" value="1"/>
</dbReference>
<evidence type="ECO:0000313" key="1">
    <source>
        <dbReference type="EMBL" id="SDX90172.1"/>
    </source>
</evidence>
<dbReference type="AlphaFoldDB" id="A0A1H3FGK9"/>
<sequence length="533" mass="58426">MTRAGSHVRRTLADIRRGGGIRAALETSQPYDAADVMTSEVAAWSPGRDHPDRELGWARDTVTARARDLARNNGFAAGAVQREVDSVVGARFRPTSRPDWRALGIDRETAQAVGAQMDAAWRTWADDPLMRCDASRALDWGGLVALGYRTYFLEGDALAVLHWDEGATGFRTRLRVVDPDLLDNPQGMTDRIDMRRGVEIDEHGAALAYHFRRDHPSAMWGGQSWAFDRIERETEWGRPQIVHFFDKHRDGQSRGVSRLAPVSDALKMEDKYGRVELQAAVLSAILGVYVRSQLAPDEVSDLLSDGKFLALNDARRELIGANGLTFGGVRMPVLPPGDSIDTVKAERPGGSFEAFEAAVLRRIAAGLGTSYEQLAVDWSKTNYSSARAALVEIWRGWTARRVSFAQRWCAPIRLAVMEDAIDQGLVELPAGAPAFWEAPGAWLRAKWIGPGRGFVDPTKEAQAAAMRVSLGLSTMEDEAAELTGADYEDNLAQLSREIAEMPEGVLHPAQERFAELIGGEHASDRDAGPASTA</sequence>
<dbReference type="OrthoDB" id="9770450at2"/>